<evidence type="ECO:0000313" key="1">
    <source>
        <dbReference type="EMBL" id="CAH1798783.1"/>
    </source>
</evidence>
<name>A0A8J1TDG3_OWEFU</name>
<organism evidence="1 2">
    <name type="scientific">Owenia fusiformis</name>
    <name type="common">Polychaete worm</name>
    <dbReference type="NCBI Taxonomy" id="6347"/>
    <lineage>
        <taxon>Eukaryota</taxon>
        <taxon>Metazoa</taxon>
        <taxon>Spiralia</taxon>
        <taxon>Lophotrochozoa</taxon>
        <taxon>Annelida</taxon>
        <taxon>Polychaeta</taxon>
        <taxon>Sedentaria</taxon>
        <taxon>Canalipalpata</taxon>
        <taxon>Sabellida</taxon>
        <taxon>Oweniida</taxon>
        <taxon>Oweniidae</taxon>
        <taxon>Owenia</taxon>
    </lineage>
</organism>
<accession>A0A8J1TDG3</accession>
<evidence type="ECO:0000313" key="2">
    <source>
        <dbReference type="Proteomes" id="UP000749559"/>
    </source>
</evidence>
<protein>
    <submittedName>
        <fullName evidence="1">Uncharacterized protein</fullName>
    </submittedName>
</protein>
<reference evidence="1" key="1">
    <citation type="submission" date="2022-03" db="EMBL/GenBank/DDBJ databases">
        <authorList>
            <person name="Martin C."/>
        </authorList>
    </citation>
    <scope>NUCLEOTIDE SEQUENCE</scope>
</reference>
<keyword evidence="2" id="KW-1185">Reference proteome</keyword>
<dbReference type="Proteomes" id="UP000749559">
    <property type="component" value="Unassembled WGS sequence"/>
</dbReference>
<dbReference type="AlphaFoldDB" id="A0A8J1TDG3"/>
<gene>
    <name evidence="1" type="ORF">OFUS_LOCUS22874</name>
</gene>
<dbReference type="EMBL" id="CAIIXF020000011">
    <property type="protein sequence ID" value="CAH1798783.1"/>
    <property type="molecule type" value="Genomic_DNA"/>
</dbReference>
<sequence>MKIYLILGSMFGILYNIYITDGLAIDVFPDMDDDIQVDPFVQVLYRDDLDSHDPGYTAIERRTISKRHFPSKKICCAMAINRCQGVKGVRSHAEVHYCIKTMEGLLCGSVGLCKKFLF</sequence>
<proteinExistence type="predicted"/>
<comment type="caution">
    <text evidence="1">The sequence shown here is derived from an EMBL/GenBank/DDBJ whole genome shotgun (WGS) entry which is preliminary data.</text>
</comment>